<sequence length="64" mass="7665">MWDNIEWQIDTCFCTNKSCKNRNRCARAIENFNQEYFKDKWIFQADFKCNEGSSMFIKIPSVGI</sequence>
<protein>
    <submittedName>
        <fullName evidence="1">Uncharacterized protein</fullName>
    </submittedName>
</protein>
<dbReference type="RefSeq" id="WP_208340708.1">
    <property type="nucleotide sequence ID" value="NZ_JAENQO010000007.1"/>
</dbReference>
<proteinExistence type="predicted"/>
<dbReference type="EMBL" id="JAENQP010000007">
    <property type="protein sequence ID" value="MBO3359550.1"/>
    <property type="molecule type" value="Genomic_DNA"/>
</dbReference>
<organism evidence="1 2">
    <name type="scientific">Clostridium perfringens</name>
    <dbReference type="NCBI Taxonomy" id="1502"/>
    <lineage>
        <taxon>Bacteria</taxon>
        <taxon>Bacillati</taxon>
        <taxon>Bacillota</taxon>
        <taxon>Clostridia</taxon>
        <taxon>Eubacteriales</taxon>
        <taxon>Clostridiaceae</taxon>
        <taxon>Clostridium</taxon>
    </lineage>
</organism>
<reference evidence="1" key="1">
    <citation type="submission" date="2020-12" db="EMBL/GenBank/DDBJ databases">
        <title>Comparative genomics of Clostridium perfringens reveals patterns of host-associated phylogenetic clades and virulence factors.</title>
        <authorList>
            <person name="Smith A.H."/>
            <person name="Geier R."/>
        </authorList>
    </citation>
    <scope>NUCLEOTIDE SEQUENCE</scope>
    <source>
        <strain evidence="1">CHD30677R</strain>
    </source>
</reference>
<gene>
    <name evidence="1" type="ORF">JJB47_12280</name>
</gene>
<name>A0AAW4J3M4_CLOPF</name>
<dbReference type="AlphaFoldDB" id="A0AAW4J3M4"/>
<comment type="caution">
    <text evidence="1">The sequence shown here is derived from an EMBL/GenBank/DDBJ whole genome shotgun (WGS) entry which is preliminary data.</text>
</comment>
<accession>A0AAW4J3M4</accession>
<evidence type="ECO:0000313" key="2">
    <source>
        <dbReference type="Proteomes" id="UP000668068"/>
    </source>
</evidence>
<evidence type="ECO:0000313" key="1">
    <source>
        <dbReference type="EMBL" id="MBO3359550.1"/>
    </source>
</evidence>
<dbReference type="Proteomes" id="UP000668068">
    <property type="component" value="Unassembled WGS sequence"/>
</dbReference>